<comment type="similarity">
    <text evidence="2">Belongs to the GSP F family.</text>
</comment>
<protein>
    <recommendedName>
        <fullName evidence="9">Type II secretion system protein GspF domain-containing protein</fullName>
    </recommendedName>
</protein>
<comment type="subcellular location">
    <subcellularLocation>
        <location evidence="1">Cell inner membrane</location>
        <topology evidence="1">Multi-pass membrane protein</topology>
    </subcellularLocation>
</comment>
<evidence type="ECO:0000256" key="4">
    <source>
        <dbReference type="ARBA" id="ARBA00022519"/>
    </source>
</evidence>
<evidence type="ECO:0000256" key="7">
    <source>
        <dbReference type="ARBA" id="ARBA00023136"/>
    </source>
</evidence>
<evidence type="ECO:0000256" key="5">
    <source>
        <dbReference type="ARBA" id="ARBA00022692"/>
    </source>
</evidence>
<gene>
    <name evidence="10" type="ORF">A3C72_02075</name>
</gene>
<keyword evidence="7 8" id="KW-0472">Membrane</keyword>
<dbReference type="PANTHER" id="PTHR30012">
    <property type="entry name" value="GENERAL SECRETION PATHWAY PROTEIN"/>
    <property type="match status" value="1"/>
</dbReference>
<feature type="domain" description="Type II secretion system protein GspF" evidence="9">
    <location>
        <begin position="72"/>
        <end position="195"/>
    </location>
</feature>
<organism evidence="10 11">
    <name type="scientific">Candidatus Taylorbacteria bacterium RIFCSPHIGHO2_02_FULL_43_32b</name>
    <dbReference type="NCBI Taxonomy" id="1802306"/>
    <lineage>
        <taxon>Bacteria</taxon>
        <taxon>Candidatus Tayloriibacteriota</taxon>
    </lineage>
</organism>
<feature type="transmembrane region" description="Helical" evidence="8">
    <location>
        <begin position="171"/>
        <end position="194"/>
    </location>
</feature>
<proteinExistence type="inferred from homology"/>
<evidence type="ECO:0000256" key="1">
    <source>
        <dbReference type="ARBA" id="ARBA00004429"/>
    </source>
</evidence>
<keyword evidence="6 8" id="KW-1133">Transmembrane helix</keyword>
<keyword evidence="4" id="KW-0997">Cell inner membrane</keyword>
<evidence type="ECO:0000256" key="6">
    <source>
        <dbReference type="ARBA" id="ARBA00022989"/>
    </source>
</evidence>
<dbReference type="InterPro" id="IPR018076">
    <property type="entry name" value="T2SS_GspF_dom"/>
</dbReference>
<feature type="transmembrane region" description="Helical" evidence="8">
    <location>
        <begin position="226"/>
        <end position="244"/>
    </location>
</feature>
<evidence type="ECO:0000313" key="11">
    <source>
        <dbReference type="Proteomes" id="UP000177130"/>
    </source>
</evidence>
<feature type="domain" description="Type II secretion system protein GspF" evidence="9">
    <location>
        <begin position="276"/>
        <end position="398"/>
    </location>
</feature>
<evidence type="ECO:0000256" key="8">
    <source>
        <dbReference type="SAM" id="Phobius"/>
    </source>
</evidence>
<keyword evidence="5 8" id="KW-0812">Transmembrane</keyword>
<dbReference type="Pfam" id="PF00482">
    <property type="entry name" value="T2SSF"/>
    <property type="match status" value="2"/>
</dbReference>
<evidence type="ECO:0000256" key="3">
    <source>
        <dbReference type="ARBA" id="ARBA00022475"/>
    </source>
</evidence>
<name>A0A1G2MJ08_9BACT</name>
<dbReference type="PANTHER" id="PTHR30012:SF0">
    <property type="entry name" value="TYPE II SECRETION SYSTEM PROTEIN F-RELATED"/>
    <property type="match status" value="1"/>
</dbReference>
<dbReference type="STRING" id="1802306.A3C72_02075"/>
<comment type="caution">
    <text evidence="10">The sequence shown here is derived from an EMBL/GenBank/DDBJ whole genome shotgun (WGS) entry which is preliminary data.</text>
</comment>
<dbReference type="InterPro" id="IPR042094">
    <property type="entry name" value="T2SS_GspF_sf"/>
</dbReference>
<dbReference type="InterPro" id="IPR003004">
    <property type="entry name" value="GspF/PilC"/>
</dbReference>
<dbReference type="Gene3D" id="1.20.81.30">
    <property type="entry name" value="Type II secretion system (T2SS), domain F"/>
    <property type="match status" value="2"/>
</dbReference>
<evidence type="ECO:0000259" key="9">
    <source>
        <dbReference type="Pfam" id="PF00482"/>
    </source>
</evidence>
<keyword evidence="3" id="KW-1003">Cell membrane</keyword>
<sequence>MLFHVKIQKNNGEIYEEEREASDKFVLFDDLKKEGLTMLYAHEVRKIANYPIFKKILSGVSFSVPLHQKIIFAKNLSAMNDAGLPMTRALSVIERQVSNPSMKKIVVALNESIKKGEPLSEGLSKFPTVFSSLFISMVKAGEEGGNLSESLKIVAAQLERMFYIKRKVRGALMYPAVIMILIGIVGALMFTIVVPKLTSAFTDIKMELPWSTQLIIFASTFLRDHYLIALLGFLCAGVGLWFFAQTSRGKQTFDFIFIKFPIIGPMVVEVNSSRTARTLSSLLTSGVNVLEAISITGEVVQNYYFKKVLDKAKETIQKGSPLSTCFAEKGNVFPPFFTEMVAAGEETGNLAAMLADVASYYENEVDQKTKDFSTIIEPLIMIFIGGAVGFFAYAMLTPMYSMMGSIQ</sequence>
<dbReference type="FunFam" id="1.20.81.30:FF:000001">
    <property type="entry name" value="Type II secretion system protein F"/>
    <property type="match status" value="2"/>
</dbReference>
<reference evidence="10 11" key="1">
    <citation type="journal article" date="2016" name="Nat. Commun.">
        <title>Thousands of microbial genomes shed light on interconnected biogeochemical processes in an aquifer system.</title>
        <authorList>
            <person name="Anantharaman K."/>
            <person name="Brown C.T."/>
            <person name="Hug L.A."/>
            <person name="Sharon I."/>
            <person name="Castelle C.J."/>
            <person name="Probst A.J."/>
            <person name="Thomas B.C."/>
            <person name="Singh A."/>
            <person name="Wilkins M.J."/>
            <person name="Karaoz U."/>
            <person name="Brodie E.L."/>
            <person name="Williams K.H."/>
            <person name="Hubbard S.S."/>
            <person name="Banfield J.F."/>
        </authorList>
    </citation>
    <scope>NUCLEOTIDE SEQUENCE [LARGE SCALE GENOMIC DNA]</scope>
</reference>
<accession>A0A1G2MJ08</accession>
<dbReference type="EMBL" id="MHRK01000044">
    <property type="protein sequence ID" value="OHA22982.1"/>
    <property type="molecule type" value="Genomic_DNA"/>
</dbReference>
<evidence type="ECO:0000313" key="10">
    <source>
        <dbReference type="EMBL" id="OHA22982.1"/>
    </source>
</evidence>
<dbReference type="GO" id="GO:0005886">
    <property type="term" value="C:plasma membrane"/>
    <property type="evidence" value="ECO:0007669"/>
    <property type="project" value="UniProtKB-SubCell"/>
</dbReference>
<dbReference type="Proteomes" id="UP000177130">
    <property type="component" value="Unassembled WGS sequence"/>
</dbReference>
<feature type="transmembrane region" description="Helical" evidence="8">
    <location>
        <begin position="378"/>
        <end position="396"/>
    </location>
</feature>
<dbReference type="PRINTS" id="PR00812">
    <property type="entry name" value="BCTERIALGSPF"/>
</dbReference>
<evidence type="ECO:0000256" key="2">
    <source>
        <dbReference type="ARBA" id="ARBA00005745"/>
    </source>
</evidence>
<dbReference type="AlphaFoldDB" id="A0A1G2MJ08"/>